<dbReference type="EMBL" id="CP042912">
    <property type="protein sequence ID" value="QEG22240.1"/>
    <property type="molecule type" value="Genomic_DNA"/>
</dbReference>
<dbReference type="KEGG" id="mff:MFFC18_21160"/>
<evidence type="ECO:0000313" key="1">
    <source>
        <dbReference type="EMBL" id="QEG22240.1"/>
    </source>
</evidence>
<gene>
    <name evidence="1" type="ORF">MFFC18_21160</name>
</gene>
<reference evidence="1 2" key="1">
    <citation type="submission" date="2019-08" db="EMBL/GenBank/DDBJ databases">
        <title>Deep-cultivation of Planctomycetes and their phenomic and genomic characterization uncovers novel biology.</title>
        <authorList>
            <person name="Wiegand S."/>
            <person name="Jogler M."/>
            <person name="Boedeker C."/>
            <person name="Pinto D."/>
            <person name="Vollmers J."/>
            <person name="Rivas-Marin E."/>
            <person name="Kohn T."/>
            <person name="Peeters S.H."/>
            <person name="Heuer A."/>
            <person name="Rast P."/>
            <person name="Oberbeckmann S."/>
            <person name="Bunk B."/>
            <person name="Jeske O."/>
            <person name="Meyerdierks A."/>
            <person name="Storesund J.E."/>
            <person name="Kallscheuer N."/>
            <person name="Luecker S."/>
            <person name="Lage O.M."/>
            <person name="Pohl T."/>
            <person name="Merkel B.J."/>
            <person name="Hornburger P."/>
            <person name="Mueller R.-W."/>
            <person name="Bruemmer F."/>
            <person name="Labrenz M."/>
            <person name="Spormann A.M."/>
            <person name="Op den Camp H."/>
            <person name="Overmann J."/>
            <person name="Amann R."/>
            <person name="Jetten M.S.M."/>
            <person name="Mascher T."/>
            <person name="Medema M.H."/>
            <person name="Devos D.P."/>
            <person name="Kaster A.-K."/>
            <person name="Ovreas L."/>
            <person name="Rohde M."/>
            <person name="Galperin M.Y."/>
            <person name="Jogler C."/>
        </authorList>
    </citation>
    <scope>NUCLEOTIDE SEQUENCE [LARGE SCALE GENOMIC DNA]</scope>
    <source>
        <strain evidence="1 2">FC18</strain>
    </source>
</reference>
<proteinExistence type="predicted"/>
<organism evidence="1 2">
    <name type="scientific">Mariniblastus fucicola</name>
    <dbReference type="NCBI Taxonomy" id="980251"/>
    <lineage>
        <taxon>Bacteria</taxon>
        <taxon>Pseudomonadati</taxon>
        <taxon>Planctomycetota</taxon>
        <taxon>Planctomycetia</taxon>
        <taxon>Pirellulales</taxon>
        <taxon>Pirellulaceae</taxon>
        <taxon>Mariniblastus</taxon>
    </lineage>
</organism>
<evidence type="ECO:0000313" key="2">
    <source>
        <dbReference type="Proteomes" id="UP000322214"/>
    </source>
</evidence>
<sequence length="84" mass="9438">MITDGQLIENNLLVTPEDWMDAVLPIHESIELGQRYVFLDGIALPAKHGPVKFDGLVKSHDLPDLPHLSDSLMEETLANPEYWS</sequence>
<protein>
    <submittedName>
        <fullName evidence="1">Uncharacterized protein</fullName>
    </submittedName>
</protein>
<keyword evidence="2" id="KW-1185">Reference proteome</keyword>
<dbReference type="RefSeq" id="WP_148618777.1">
    <property type="nucleotide sequence ID" value="NZ_CP042912.1"/>
</dbReference>
<name>A0A5B9PB78_9BACT</name>
<dbReference type="AlphaFoldDB" id="A0A5B9PB78"/>
<accession>A0A5B9PB78</accession>
<dbReference type="Proteomes" id="UP000322214">
    <property type="component" value="Chromosome"/>
</dbReference>